<comment type="similarity">
    <text evidence="1">Belongs to the TmcAL family.</text>
</comment>
<reference evidence="2 3" key="1">
    <citation type="submission" date="2018-06" db="EMBL/GenBank/DDBJ databases">
        <authorList>
            <consortium name="Pathogen Informatics"/>
            <person name="Doyle S."/>
        </authorList>
    </citation>
    <scope>NUCLEOTIDE SEQUENCE [LARGE SCALE GENOMIC DNA]</scope>
    <source>
        <strain evidence="2 3">NCTC10723</strain>
    </source>
</reference>
<protein>
    <recommendedName>
        <fullName evidence="1">tRNA(Met) cytidine acetate ligase</fullName>
        <ecNumber evidence="1">6.3.4.-</ecNumber>
    </recommendedName>
</protein>
<dbReference type="GO" id="GO:0016879">
    <property type="term" value="F:ligase activity, forming carbon-nitrogen bonds"/>
    <property type="evidence" value="ECO:0007669"/>
    <property type="project" value="UniProtKB-UniRule"/>
</dbReference>
<keyword evidence="1" id="KW-0694">RNA-binding</keyword>
<keyword evidence="1" id="KW-0820">tRNA-binding</keyword>
<comment type="catalytic activity">
    <reaction evidence="1">
        <text>cytidine(34) in elongator tRNA(Met) + acetate + ATP = N(4)-acetylcytidine(34) in elongator tRNA(Met) + AMP + diphosphate</text>
        <dbReference type="Rhea" id="RHEA:58144"/>
        <dbReference type="Rhea" id="RHEA-COMP:10693"/>
        <dbReference type="Rhea" id="RHEA-COMP:10694"/>
        <dbReference type="ChEBI" id="CHEBI:30089"/>
        <dbReference type="ChEBI" id="CHEBI:30616"/>
        <dbReference type="ChEBI" id="CHEBI:33019"/>
        <dbReference type="ChEBI" id="CHEBI:74900"/>
        <dbReference type="ChEBI" id="CHEBI:82748"/>
        <dbReference type="ChEBI" id="CHEBI:456215"/>
    </reaction>
</comment>
<keyword evidence="1" id="KW-0963">Cytoplasm</keyword>
<dbReference type="PANTHER" id="PTHR37825">
    <property type="entry name" value="TRNA(MET) CYTIDINE ACETATE LIGASE"/>
    <property type="match status" value="1"/>
</dbReference>
<comment type="function">
    <text evidence="1">Catalyzes the formation of N(4)-acetylcytidine (ac(4)C) at the wobble position of elongator tRNA(Met), using acetate and ATP as substrates. First activates an acetate ion to form acetyladenylate (Ac-AMP) and then transfers the acetyl group to tRNA to form ac(4)C34.</text>
</comment>
<dbReference type="PANTHER" id="PTHR37825:SF1">
    <property type="entry name" value="TRNA(MET) CYTIDINE ACETATE LIGASE"/>
    <property type="match status" value="1"/>
</dbReference>
<keyword evidence="1" id="KW-0067">ATP-binding</keyword>
<feature type="binding site" evidence="1">
    <location>
        <begin position="7"/>
        <end position="20"/>
    </location>
    <ligand>
        <name>ATP</name>
        <dbReference type="ChEBI" id="CHEBI:30616"/>
    </ligand>
</feature>
<feature type="binding site" evidence="1">
    <location>
        <position position="101"/>
    </location>
    <ligand>
        <name>ATP</name>
        <dbReference type="ChEBI" id="CHEBI:30616"/>
    </ligand>
</feature>
<feature type="binding site" evidence="1">
    <location>
        <position position="181"/>
    </location>
    <ligand>
        <name>ATP</name>
        <dbReference type="ChEBI" id="CHEBI:30616"/>
    </ligand>
</feature>
<accession>A0A377GY80</accession>
<dbReference type="GO" id="GO:0016740">
    <property type="term" value="F:transferase activity"/>
    <property type="evidence" value="ECO:0007669"/>
    <property type="project" value="UniProtKB-KW"/>
</dbReference>
<dbReference type="InterPro" id="IPR014729">
    <property type="entry name" value="Rossmann-like_a/b/a_fold"/>
</dbReference>
<evidence type="ECO:0000313" key="3">
    <source>
        <dbReference type="Proteomes" id="UP000255328"/>
    </source>
</evidence>
<dbReference type="EMBL" id="UGGU01000003">
    <property type="protein sequence ID" value="STO31940.1"/>
    <property type="molecule type" value="Genomic_DNA"/>
</dbReference>
<keyword evidence="3" id="KW-1185">Reference proteome</keyword>
<evidence type="ECO:0000256" key="1">
    <source>
        <dbReference type="HAMAP-Rule" id="MF_01539"/>
    </source>
</evidence>
<dbReference type="GO" id="GO:0005524">
    <property type="term" value="F:ATP binding"/>
    <property type="evidence" value="ECO:0007669"/>
    <property type="project" value="UniProtKB-KW"/>
</dbReference>
<dbReference type="EC" id="6.3.4.-" evidence="1"/>
<keyword evidence="1" id="KW-0819">tRNA processing</keyword>
<dbReference type="GO" id="GO:0006400">
    <property type="term" value="P:tRNA modification"/>
    <property type="evidence" value="ECO:0007669"/>
    <property type="project" value="UniProtKB-UniRule"/>
</dbReference>
<dbReference type="RefSeq" id="WP_115270698.1">
    <property type="nucleotide sequence ID" value="NZ_UGGU01000003.1"/>
</dbReference>
<dbReference type="Gene3D" id="3.40.50.620">
    <property type="entry name" value="HUPs"/>
    <property type="match status" value="1"/>
</dbReference>
<organism evidence="2 3">
    <name type="scientific">Fusobacterium necrogenes</name>
    <dbReference type="NCBI Taxonomy" id="858"/>
    <lineage>
        <taxon>Bacteria</taxon>
        <taxon>Fusobacteriati</taxon>
        <taxon>Fusobacteriota</taxon>
        <taxon>Fusobacteriia</taxon>
        <taxon>Fusobacteriales</taxon>
        <taxon>Fusobacteriaceae</taxon>
        <taxon>Fusobacterium</taxon>
    </lineage>
</organism>
<dbReference type="HAMAP" id="MF_01539">
    <property type="entry name" value="TmcAL"/>
    <property type="match status" value="1"/>
</dbReference>
<dbReference type="AlphaFoldDB" id="A0A377GY80"/>
<name>A0A377GY80_9FUSO</name>
<dbReference type="GO" id="GO:0005737">
    <property type="term" value="C:cytoplasm"/>
    <property type="evidence" value="ECO:0007669"/>
    <property type="project" value="UniProtKB-SubCell"/>
</dbReference>
<dbReference type="InterPro" id="IPR008513">
    <property type="entry name" value="tRNA(Met)_cyd_acetate_ligase"/>
</dbReference>
<evidence type="ECO:0000313" key="2">
    <source>
        <dbReference type="EMBL" id="STO31940.1"/>
    </source>
</evidence>
<comment type="subcellular location">
    <subcellularLocation>
        <location evidence="1">Cytoplasm</location>
    </subcellularLocation>
</comment>
<dbReference type="NCBIfam" id="NF010191">
    <property type="entry name" value="PRK13670.1"/>
    <property type="match status" value="1"/>
</dbReference>
<dbReference type="OrthoDB" id="9769796at2"/>
<keyword evidence="1" id="KW-0547">Nucleotide-binding</keyword>
<comment type="caution">
    <text evidence="1">Lacks conserved residue(s) required for the propagation of feature annotation.</text>
</comment>
<gene>
    <name evidence="1" type="primary">tmcAL</name>
    <name evidence="2" type="ORF">NCTC10723_01404</name>
</gene>
<dbReference type="Pfam" id="PF05636">
    <property type="entry name" value="HIGH_NTase1"/>
    <property type="match status" value="1"/>
</dbReference>
<feature type="binding site" evidence="1">
    <location>
        <position position="156"/>
    </location>
    <ligand>
        <name>ATP</name>
        <dbReference type="ChEBI" id="CHEBI:30616"/>
    </ligand>
</feature>
<proteinExistence type="inferred from homology"/>
<keyword evidence="2" id="KW-0808">Transferase</keyword>
<sequence>MKATGIVVEYNPFHNGHRYHLQKAKELNPDSIIIAVMSGDFVQRGEPSIIDRWTKAKMTLANGVDMVVELPVFYSSQNAEIFAKGAIGILEELRCNSMVFGSESGEIEELKRISTLQESDEFKIKLKERLKEGHSYPTVHSLTMKEILGESELNSNDILGLEYIKAIRYWKSSITPMALKREKVGYHDINIVGDFASATKIREHLKKNEEIKNIVTKESYNILKDYDNFTYMENFYPLIRYELIKNSKKLSDIQDMEIGFENRLYEGAVKFSDYKDFFQAISNRRYTMGRVQRVLTHTLLGLTNSITKDVKKSIPYVRVLGFNSKGREYLNYLKKFENSKIITSYKKMNEIFSPEVCSLIEFNEESSKIYRLINNYKDYKSPIILKEETNE</sequence>
<keyword evidence="1" id="KW-0436">Ligase</keyword>
<dbReference type="GO" id="GO:0000049">
    <property type="term" value="F:tRNA binding"/>
    <property type="evidence" value="ECO:0007669"/>
    <property type="project" value="UniProtKB-KW"/>
</dbReference>
<dbReference type="Proteomes" id="UP000255328">
    <property type="component" value="Unassembled WGS sequence"/>
</dbReference>
<dbReference type="SUPFAM" id="SSF52374">
    <property type="entry name" value="Nucleotidylyl transferase"/>
    <property type="match status" value="1"/>
</dbReference>